<organism evidence="1">
    <name type="scientific">Siphoviridae sp. ctiJm4</name>
    <dbReference type="NCBI Taxonomy" id="2827916"/>
    <lineage>
        <taxon>Viruses</taxon>
        <taxon>Duplodnaviria</taxon>
        <taxon>Heunggongvirae</taxon>
        <taxon>Uroviricota</taxon>
        <taxon>Caudoviricetes</taxon>
    </lineage>
</organism>
<name>A0A8S5T115_9CAUD</name>
<reference evidence="1" key="1">
    <citation type="journal article" date="2021" name="Proc. Natl. Acad. Sci. U.S.A.">
        <title>A Catalog of Tens of Thousands of Viruses from Human Metagenomes Reveals Hidden Associations with Chronic Diseases.</title>
        <authorList>
            <person name="Tisza M.J."/>
            <person name="Buck C.B."/>
        </authorList>
    </citation>
    <scope>NUCLEOTIDE SEQUENCE</scope>
    <source>
        <strain evidence="1">CtiJm4</strain>
    </source>
</reference>
<protein>
    <submittedName>
        <fullName evidence="1">Uncharacterized protein</fullName>
    </submittedName>
</protein>
<accession>A0A8S5T115</accession>
<evidence type="ECO:0000313" key="1">
    <source>
        <dbReference type="EMBL" id="DAF56961.1"/>
    </source>
</evidence>
<proteinExistence type="predicted"/>
<dbReference type="EMBL" id="BK032724">
    <property type="protein sequence ID" value="DAF56961.1"/>
    <property type="molecule type" value="Genomic_DNA"/>
</dbReference>
<sequence length="99" mass="11780">MITEQQVEELKEQIFQNYVKLRQYHIQQLLNMHKLTAGCRIKLNGKTYQLLDFDKMCEYNDLRSFYPDLYGRMVKVNGELGKVAQRLYICRNSDVEIVG</sequence>